<dbReference type="EMBL" id="FNUX01000020">
    <property type="protein sequence ID" value="SEG00800.1"/>
    <property type="molecule type" value="Genomic_DNA"/>
</dbReference>
<evidence type="ECO:0000313" key="1">
    <source>
        <dbReference type="EMBL" id="SEG00800.1"/>
    </source>
</evidence>
<accession>A0A1H5WN93</accession>
<reference evidence="1 2" key="1">
    <citation type="submission" date="2016-10" db="EMBL/GenBank/DDBJ databases">
        <authorList>
            <person name="de Groot N.N."/>
        </authorList>
    </citation>
    <scope>NUCLEOTIDE SEQUENCE [LARGE SCALE GENOMIC DNA]</scope>
    <source>
        <strain evidence="1 2">Nm13</strain>
    </source>
</reference>
<protein>
    <submittedName>
        <fullName evidence="1">Uncharacterized protein</fullName>
    </submittedName>
</protein>
<evidence type="ECO:0000313" key="2">
    <source>
        <dbReference type="Proteomes" id="UP000236753"/>
    </source>
</evidence>
<dbReference type="Proteomes" id="UP000236753">
    <property type="component" value="Unassembled WGS sequence"/>
</dbReference>
<organism evidence="1 2">
    <name type="scientific">Nitrosomonas ureae</name>
    <dbReference type="NCBI Taxonomy" id="44577"/>
    <lineage>
        <taxon>Bacteria</taxon>
        <taxon>Pseudomonadati</taxon>
        <taxon>Pseudomonadota</taxon>
        <taxon>Betaproteobacteria</taxon>
        <taxon>Nitrosomonadales</taxon>
        <taxon>Nitrosomonadaceae</taxon>
        <taxon>Nitrosomonas</taxon>
    </lineage>
</organism>
<sequence length="77" mass="8674">MNAVICIVKNGVHRFKQPVDWHSIARAVFPDSPKGRDMTHRLCFLRETLHGPDNCSSIPLTIVFGNTPRTGLTMQSR</sequence>
<dbReference type="AlphaFoldDB" id="A0A1H5WN93"/>
<gene>
    <name evidence="1" type="ORF">SAMN05216334_12010</name>
</gene>
<name>A0A1H5WN93_9PROT</name>
<proteinExistence type="predicted"/>